<reference evidence="1 2" key="1">
    <citation type="submission" date="2023-04" db="EMBL/GenBank/DDBJ databases">
        <title>Genome of Basidiobolus ranarum AG-B5.</title>
        <authorList>
            <person name="Stajich J.E."/>
            <person name="Carter-House D."/>
            <person name="Gryganskyi A."/>
        </authorList>
    </citation>
    <scope>NUCLEOTIDE SEQUENCE [LARGE SCALE GENOMIC DNA]</scope>
    <source>
        <strain evidence="1 2">AG-B5</strain>
    </source>
</reference>
<evidence type="ECO:0000313" key="1">
    <source>
        <dbReference type="EMBL" id="KAK9738517.1"/>
    </source>
</evidence>
<comment type="caution">
    <text evidence="1">The sequence shown here is derived from an EMBL/GenBank/DDBJ whole genome shotgun (WGS) entry which is preliminary data.</text>
</comment>
<dbReference type="EMBL" id="JASJQH010006007">
    <property type="protein sequence ID" value="KAK9738517.1"/>
    <property type="molecule type" value="Genomic_DNA"/>
</dbReference>
<dbReference type="Proteomes" id="UP001479436">
    <property type="component" value="Unassembled WGS sequence"/>
</dbReference>
<sequence length="166" mass="18829">ICGDFNSTPHSQVYQYVKNGVVDLSSMDEIFMSGQVEPFIPLASQPKRMYNTETIHAFNATQMRFPEDDSDRRHLLQHTFKFFSGYEHAVPSEEFTTLHDDAKLICDYIFFGGLNEEIRDSLACTKRLTLPKISDCSIPGIPTKDVPSDHLPLALTFCWSSCSNLI</sequence>
<name>A0ABR2WC73_9FUNG</name>
<dbReference type="PANTHER" id="PTHR12121">
    <property type="entry name" value="CARBON CATABOLITE REPRESSOR PROTEIN 4"/>
    <property type="match status" value="1"/>
</dbReference>
<accession>A0ABR2WC73</accession>
<proteinExistence type="predicted"/>
<feature type="non-terminal residue" evidence="1">
    <location>
        <position position="1"/>
    </location>
</feature>
<protein>
    <submittedName>
        <fullName evidence="1">Protein angel 2</fullName>
    </submittedName>
</protein>
<organism evidence="1 2">
    <name type="scientific">Basidiobolus ranarum</name>
    <dbReference type="NCBI Taxonomy" id="34480"/>
    <lineage>
        <taxon>Eukaryota</taxon>
        <taxon>Fungi</taxon>
        <taxon>Fungi incertae sedis</taxon>
        <taxon>Zoopagomycota</taxon>
        <taxon>Entomophthoromycotina</taxon>
        <taxon>Basidiobolomycetes</taxon>
        <taxon>Basidiobolales</taxon>
        <taxon>Basidiobolaceae</taxon>
        <taxon>Basidiobolus</taxon>
    </lineage>
</organism>
<dbReference type="PANTHER" id="PTHR12121:SF34">
    <property type="entry name" value="PROTEIN ANGEL"/>
    <property type="match status" value="1"/>
</dbReference>
<evidence type="ECO:0000313" key="2">
    <source>
        <dbReference type="Proteomes" id="UP001479436"/>
    </source>
</evidence>
<dbReference type="InterPro" id="IPR050410">
    <property type="entry name" value="CCR4/nocturin_mRNA_transcr"/>
</dbReference>
<dbReference type="Gene3D" id="3.60.10.10">
    <property type="entry name" value="Endonuclease/exonuclease/phosphatase"/>
    <property type="match status" value="1"/>
</dbReference>
<dbReference type="SUPFAM" id="SSF56219">
    <property type="entry name" value="DNase I-like"/>
    <property type="match status" value="1"/>
</dbReference>
<dbReference type="InterPro" id="IPR036691">
    <property type="entry name" value="Endo/exonu/phosph_ase_sf"/>
</dbReference>
<keyword evidence="2" id="KW-1185">Reference proteome</keyword>
<gene>
    <name evidence="1" type="primary">ANGEL2</name>
    <name evidence="1" type="ORF">K7432_018438</name>
</gene>